<evidence type="ECO:0000313" key="2">
    <source>
        <dbReference type="Proteomes" id="UP000013911"/>
    </source>
</evidence>
<gene>
    <name evidence="1" type="ORF">H131_20627</name>
</gene>
<dbReference type="PATRIC" id="fig|1285586.5.peg.4299"/>
<protein>
    <submittedName>
        <fullName evidence="1">Uncharacterized protein</fullName>
    </submittedName>
</protein>
<reference evidence="1 2" key="1">
    <citation type="submission" date="2013-04" db="EMBL/GenBank/DDBJ databases">
        <title>Draft genome of the heavy metal tolerant bacterium Lysinibacillus sphaericus strain OT4b.31.</title>
        <authorList>
            <person name="Pena-Montenegro T.D."/>
            <person name="Dussan J."/>
        </authorList>
    </citation>
    <scope>NUCLEOTIDE SEQUENCE [LARGE SCALE GENOMIC DNA]</scope>
    <source>
        <strain evidence="1 2">OT4b.31</strain>
    </source>
</reference>
<dbReference type="Proteomes" id="UP000013911">
    <property type="component" value="Unassembled WGS sequence"/>
</dbReference>
<comment type="caution">
    <text evidence="1">The sequence shown here is derived from an EMBL/GenBank/DDBJ whole genome shotgun (WGS) entry which is preliminary data.</text>
</comment>
<organism evidence="1 2">
    <name type="scientific">Lysinibacillus sphaericus OT4b.31</name>
    <dbReference type="NCBI Taxonomy" id="1285586"/>
    <lineage>
        <taxon>Bacteria</taxon>
        <taxon>Bacillati</taxon>
        <taxon>Bacillota</taxon>
        <taxon>Bacilli</taxon>
        <taxon>Bacillales</taxon>
        <taxon>Bacillaceae</taxon>
        <taxon>Lysinibacillus</taxon>
    </lineage>
</organism>
<evidence type="ECO:0000313" key="1">
    <source>
        <dbReference type="EMBL" id="EON70675.1"/>
    </source>
</evidence>
<sequence>MDYQGKLNDGQVINMAGAEINVTELTTSLNDQRLSFVNFGGAIENKHLIMSIVPTKNIQRKQKLSLIFYAFYS</sequence>
<accession>R7Z932</accession>
<dbReference type="HOGENOM" id="CLU_2825993_0_0_9"/>
<dbReference type="OrthoDB" id="2738327at2"/>
<dbReference type="EMBL" id="AQPX01000031">
    <property type="protein sequence ID" value="EON70675.1"/>
    <property type="molecule type" value="Genomic_DNA"/>
</dbReference>
<name>R7Z932_LYSSH</name>
<dbReference type="RefSeq" id="WP_010861026.1">
    <property type="nucleotide sequence ID" value="NZ_KB933406.1"/>
</dbReference>
<dbReference type="AlphaFoldDB" id="R7Z932"/>
<proteinExistence type="predicted"/>